<reference evidence="11 12" key="1">
    <citation type="submission" date="2019-12" db="EMBL/GenBank/DDBJ databases">
        <authorList>
            <person name="Yang R."/>
        </authorList>
    </citation>
    <scope>NUCLEOTIDE SEQUENCE [LARGE SCALE GENOMIC DNA]</scope>
    <source>
        <strain evidence="11 12">DONG20-135</strain>
    </source>
</reference>
<dbReference type="SUPFAM" id="SSF51338">
    <property type="entry name" value="Composite domain of metallo-dependent hydrolases"/>
    <property type="match status" value="1"/>
</dbReference>
<dbReference type="PIRSF" id="PIRSF038994">
    <property type="entry name" value="NagA"/>
    <property type="match status" value="1"/>
</dbReference>
<feature type="binding site" evidence="8">
    <location>
        <position position="194"/>
    </location>
    <ligand>
        <name>Zn(2+)</name>
        <dbReference type="ChEBI" id="CHEBI:29105"/>
    </ligand>
</feature>
<feature type="binding site" evidence="7">
    <location>
        <begin position="306"/>
        <end position="308"/>
    </location>
    <ligand>
        <name>substrate</name>
    </ligand>
</feature>
<evidence type="ECO:0000259" key="10">
    <source>
        <dbReference type="Pfam" id="PF24890"/>
    </source>
</evidence>
<feature type="binding site" evidence="7">
    <location>
        <position position="140"/>
    </location>
    <ligand>
        <name>substrate</name>
    </ligand>
</feature>
<dbReference type="GO" id="GO:0046872">
    <property type="term" value="F:metal ion binding"/>
    <property type="evidence" value="ECO:0007669"/>
    <property type="project" value="UniProtKB-KW"/>
</dbReference>
<evidence type="ECO:0000256" key="2">
    <source>
        <dbReference type="ARBA" id="ARBA00022723"/>
    </source>
</evidence>
<proteinExistence type="inferred from homology"/>
<name>A0A6N8U7G7_9FIRM</name>
<comment type="similarity">
    <text evidence="1 5">Belongs to the metallo-dependent hydrolases superfamily. NagA family.</text>
</comment>
<evidence type="ECO:0000256" key="4">
    <source>
        <dbReference type="ARBA" id="ARBA00023277"/>
    </source>
</evidence>
<dbReference type="Gene3D" id="2.30.40.10">
    <property type="entry name" value="Urease, subunit C, domain 1"/>
    <property type="match status" value="1"/>
</dbReference>
<dbReference type="SUPFAM" id="SSF51556">
    <property type="entry name" value="Metallo-dependent hydrolases"/>
    <property type="match status" value="1"/>
</dbReference>
<dbReference type="RefSeq" id="WP_160625515.1">
    <property type="nucleotide sequence ID" value="NZ_WUUQ01000003.1"/>
</dbReference>
<evidence type="ECO:0000256" key="3">
    <source>
        <dbReference type="ARBA" id="ARBA00022801"/>
    </source>
</evidence>
<dbReference type="InterPro" id="IPR056854">
    <property type="entry name" value="ALN_composite"/>
</dbReference>
<feature type="binding site" evidence="7">
    <location>
        <position position="226"/>
    </location>
    <ligand>
        <name>substrate</name>
    </ligand>
</feature>
<dbReference type="NCBIfam" id="TIGR00221">
    <property type="entry name" value="nagA"/>
    <property type="match status" value="1"/>
</dbReference>
<evidence type="ECO:0000313" key="11">
    <source>
        <dbReference type="EMBL" id="MXQ74128.1"/>
    </source>
</evidence>
<organism evidence="11 12">
    <name type="scientific">Copranaerobaculum intestinale</name>
    <dbReference type="NCBI Taxonomy" id="2692629"/>
    <lineage>
        <taxon>Bacteria</taxon>
        <taxon>Bacillati</taxon>
        <taxon>Bacillota</taxon>
        <taxon>Erysipelotrichia</taxon>
        <taxon>Erysipelotrichales</taxon>
        <taxon>Erysipelotrichaceae</taxon>
        <taxon>Copranaerobaculum</taxon>
    </lineage>
</organism>
<feature type="binding site" evidence="7">
    <location>
        <position position="250"/>
    </location>
    <ligand>
        <name>substrate</name>
    </ligand>
</feature>
<evidence type="ECO:0000313" key="12">
    <source>
        <dbReference type="Proteomes" id="UP000434036"/>
    </source>
</evidence>
<feature type="domain" description="Allantoinase composite" evidence="10">
    <location>
        <begin position="2"/>
        <end position="38"/>
    </location>
</feature>
<dbReference type="Pfam" id="PF01979">
    <property type="entry name" value="Amidohydro_1"/>
    <property type="match status" value="1"/>
</dbReference>
<sequence length="397" mass="43705">MQEYLIISKRILTPNGFLAGALHIQNGIIVNIYQEEDELPDLPMYGYRTQMVLPGIIDLHTHGLLGWAAASFDAEKIEKLAQAECCVGVTAFQPSIADLETMEDYDRCLHAIGKANPISGARILGAHMEGPYFHPDHKGCDLARNITPSLDAMKAAIEASDHHLTYVALAPELQNMDTIIPYLLKAQIRVGIGHSDATFAQAWQAIEMGANIGIHTGNAMRAIHQREIGISGALLLHPDAYCELICDFHHLAPEYIQLVLKMKGKERVLMMSDATEMSGLNEGIYRIRGRKMIVKEGKVQLEDGTIAGSSSYVLAGMKNLVQKLNLPIEDVSYMASMSPANVMGIQAHKGSLEVGKDADIMVLDDDFNCMVTYVEGTCRYQGEPLSDYTNHTFFNQA</sequence>
<dbReference type="InterPro" id="IPR011059">
    <property type="entry name" value="Metal-dep_hydrolase_composite"/>
</dbReference>
<evidence type="ECO:0000256" key="6">
    <source>
        <dbReference type="PIRSR" id="PIRSR038994-1"/>
    </source>
</evidence>
<feature type="domain" description="Amidohydrolase-related" evidence="9">
    <location>
        <begin position="51"/>
        <end position="375"/>
    </location>
</feature>
<comment type="caution">
    <text evidence="11">The sequence shown here is derived from an EMBL/GenBank/DDBJ whole genome shotgun (WGS) entry which is preliminary data.</text>
</comment>
<dbReference type="EMBL" id="WUUQ01000003">
    <property type="protein sequence ID" value="MXQ74128.1"/>
    <property type="molecule type" value="Genomic_DNA"/>
</dbReference>
<evidence type="ECO:0000256" key="5">
    <source>
        <dbReference type="PIRNR" id="PIRNR038994"/>
    </source>
</evidence>
<feature type="active site" description="Proton donor/acceptor" evidence="6">
    <location>
        <position position="273"/>
    </location>
</feature>
<gene>
    <name evidence="11" type="primary">nagA</name>
    <name evidence="11" type="ORF">GSF08_09275</name>
</gene>
<dbReference type="PANTHER" id="PTHR11113">
    <property type="entry name" value="N-ACETYLGLUCOSAMINE-6-PHOSPHATE DEACETYLASE"/>
    <property type="match status" value="1"/>
</dbReference>
<feature type="binding site" evidence="7">
    <location>
        <begin position="218"/>
        <end position="219"/>
    </location>
    <ligand>
        <name>substrate</name>
    </ligand>
</feature>
<dbReference type="AlphaFoldDB" id="A0A6N8U7G7"/>
<feature type="binding site" evidence="8">
    <location>
        <position position="129"/>
    </location>
    <ligand>
        <name>Zn(2+)</name>
        <dbReference type="ChEBI" id="CHEBI:29105"/>
    </ligand>
</feature>
<dbReference type="Proteomes" id="UP000434036">
    <property type="component" value="Unassembled WGS sequence"/>
</dbReference>
<dbReference type="InterPro" id="IPR006680">
    <property type="entry name" value="Amidohydro-rel"/>
</dbReference>
<dbReference type="InterPro" id="IPR032466">
    <property type="entry name" value="Metal_Hydrolase"/>
</dbReference>
<evidence type="ECO:0000256" key="8">
    <source>
        <dbReference type="PIRSR" id="PIRSR038994-3"/>
    </source>
</evidence>
<evidence type="ECO:0000256" key="1">
    <source>
        <dbReference type="ARBA" id="ARBA00010716"/>
    </source>
</evidence>
<dbReference type="GO" id="GO:0006046">
    <property type="term" value="P:N-acetylglucosamine catabolic process"/>
    <property type="evidence" value="ECO:0007669"/>
    <property type="project" value="TreeGrafter"/>
</dbReference>
<protein>
    <submittedName>
        <fullName evidence="11">N-acetylglucosamine-6-phosphate deacetylase</fullName>
        <ecNumber evidence="11">3.5.1.25</ecNumber>
    </submittedName>
</protein>
<feature type="binding site" evidence="8">
    <location>
        <position position="215"/>
    </location>
    <ligand>
        <name>Zn(2+)</name>
        <dbReference type="ChEBI" id="CHEBI:29105"/>
    </ligand>
</feature>
<dbReference type="GO" id="GO:0008448">
    <property type="term" value="F:N-acetylglucosamine-6-phosphate deacetylase activity"/>
    <property type="evidence" value="ECO:0007669"/>
    <property type="project" value="UniProtKB-EC"/>
</dbReference>
<accession>A0A6N8U7G7</accession>
<comment type="cofactor">
    <cofactor evidence="8">
        <name>a divalent metal cation</name>
        <dbReference type="ChEBI" id="CHEBI:60240"/>
    </cofactor>
    <text evidence="8">Binds 1 divalent metal cation per subunit.</text>
</comment>
<keyword evidence="3 5" id="KW-0378">Hydrolase</keyword>
<reference evidence="11 12" key="2">
    <citation type="submission" date="2020-01" db="EMBL/GenBank/DDBJ databases">
        <title>Clostridiaceae sp. nov. isolated from the gut of human by culturomics.</title>
        <authorList>
            <person name="Chang Y."/>
        </authorList>
    </citation>
    <scope>NUCLEOTIDE SEQUENCE [LARGE SCALE GENOMIC DNA]</scope>
    <source>
        <strain evidence="11 12">DONG20-135</strain>
    </source>
</reference>
<keyword evidence="4 5" id="KW-0119">Carbohydrate metabolism</keyword>
<keyword evidence="2 8" id="KW-0479">Metal-binding</keyword>
<evidence type="ECO:0000259" key="9">
    <source>
        <dbReference type="Pfam" id="PF01979"/>
    </source>
</evidence>
<dbReference type="Pfam" id="PF24890">
    <property type="entry name" value="ALN_composite"/>
    <property type="match status" value="1"/>
</dbReference>
<dbReference type="InterPro" id="IPR003764">
    <property type="entry name" value="GlcNAc_6-P_deAcase"/>
</dbReference>
<dbReference type="Gene3D" id="3.20.20.140">
    <property type="entry name" value="Metal-dependent hydrolases"/>
    <property type="match status" value="1"/>
</dbReference>
<evidence type="ECO:0000256" key="7">
    <source>
        <dbReference type="PIRSR" id="PIRSR038994-2"/>
    </source>
</evidence>
<dbReference type="EC" id="3.5.1.25" evidence="11"/>
<keyword evidence="12" id="KW-1185">Reference proteome</keyword>
<dbReference type="PANTHER" id="PTHR11113:SF14">
    <property type="entry name" value="N-ACETYLGLUCOSAMINE-6-PHOSPHATE DEACETYLASE"/>
    <property type="match status" value="1"/>
</dbReference>